<evidence type="ECO:0000313" key="5">
    <source>
        <dbReference type="Proteomes" id="UP000254807"/>
    </source>
</evidence>
<organism evidence="4 5">
    <name type="scientific">Enterococcus gallinarum</name>
    <dbReference type="NCBI Taxonomy" id="1353"/>
    <lineage>
        <taxon>Bacteria</taxon>
        <taxon>Bacillati</taxon>
        <taxon>Bacillota</taxon>
        <taxon>Bacilli</taxon>
        <taxon>Lactobacillales</taxon>
        <taxon>Enterococcaceae</taxon>
        <taxon>Enterococcus</taxon>
    </lineage>
</organism>
<dbReference type="EMBL" id="UFYW01000001">
    <property type="protein sequence ID" value="STD81681.1"/>
    <property type="molecule type" value="Genomic_DNA"/>
</dbReference>
<dbReference type="PANTHER" id="PTHR30185">
    <property type="entry name" value="CRYPTIC BETA-GLUCOSIDE BGL OPERON ANTITERMINATOR"/>
    <property type="match status" value="1"/>
</dbReference>
<feature type="domain" description="Mga helix-turn-helix" evidence="3">
    <location>
        <begin position="83"/>
        <end position="166"/>
    </location>
</feature>
<dbReference type="Pfam" id="PF05043">
    <property type="entry name" value="Mga"/>
    <property type="match status" value="1"/>
</dbReference>
<dbReference type="PANTHER" id="PTHR30185:SF18">
    <property type="entry name" value="TRANSCRIPTIONAL REGULATOR MTLR"/>
    <property type="match status" value="1"/>
</dbReference>
<sequence length="505" mass="59457">MYREFISPAEEKKLEIFKLVCNTNGITLLKLSKLLQIPLKSLQKHIYFLNEDLRHLSVDLALTKNSYNQYFIEVNNEDTPCYSQLIYHYLLSSPQYQLVQYLIGHTDSSMAKLCRDLHVSQSHMYRLMKKVNQILKTFHLSVITNEENTIELSGKELDIRIFIYSFLTQSAPADLSLLPNSTSAEAEKFNDFFDFARLDQLTKNKLFAFWKTIMIRTSQKKYLPEIPKKYQALLNFYTFLPKDVLEIFPITLKIINEEIVQAEYLYLNFFLQIFLPAVVDSEKNLAITDSFHRSKKSLVLFFAGMIRDWQQTFIPLMEEEDFDQLLNSCLLFFNLSILIDVDLLEVWNLEYNLLADDTLYHDDRTYTAIANLLTEHAMQYPYDDFDKTFFVEKQLSYLTQLLYLETRMHQTPKIKIYVRTTIQYRTKKMIETRIRAIYSESSVSFTQDIEESDLIITDSYEEVAVTEKLLLLSSILNSLEWEALFAKINQTLMKKMFALKHGLSS</sequence>
<dbReference type="AlphaFoldDB" id="A0A376GT17"/>
<name>A0A376GT17_ENTGA</name>
<evidence type="ECO:0000259" key="3">
    <source>
        <dbReference type="Pfam" id="PF05043"/>
    </source>
</evidence>
<evidence type="ECO:0000256" key="1">
    <source>
        <dbReference type="ARBA" id="ARBA00023015"/>
    </source>
</evidence>
<keyword evidence="2" id="KW-0804">Transcription</keyword>
<evidence type="ECO:0000313" key="4">
    <source>
        <dbReference type="EMBL" id="STD81681.1"/>
    </source>
</evidence>
<dbReference type="RefSeq" id="WP_060814092.1">
    <property type="nucleotide sequence ID" value="NZ_JARPZP010000001.1"/>
</dbReference>
<dbReference type="Gene3D" id="1.10.10.10">
    <property type="entry name" value="Winged helix-like DNA-binding domain superfamily/Winged helix DNA-binding domain"/>
    <property type="match status" value="1"/>
</dbReference>
<gene>
    <name evidence="4" type="ORF">NCTC12360_00094</name>
</gene>
<protein>
    <submittedName>
        <fullName evidence="4">Transcriptional regulator</fullName>
    </submittedName>
</protein>
<dbReference type="InterPro" id="IPR050661">
    <property type="entry name" value="BglG_antiterminators"/>
</dbReference>
<keyword evidence="5" id="KW-1185">Reference proteome</keyword>
<accession>A0A376GT17</accession>
<dbReference type="InterPro" id="IPR036388">
    <property type="entry name" value="WH-like_DNA-bd_sf"/>
</dbReference>
<dbReference type="InterPro" id="IPR007737">
    <property type="entry name" value="Mga_HTH"/>
</dbReference>
<dbReference type="Proteomes" id="UP000254807">
    <property type="component" value="Unassembled WGS sequence"/>
</dbReference>
<reference evidence="4 5" key="1">
    <citation type="submission" date="2018-06" db="EMBL/GenBank/DDBJ databases">
        <authorList>
            <consortium name="Pathogen Informatics"/>
            <person name="Doyle S."/>
        </authorList>
    </citation>
    <scope>NUCLEOTIDE SEQUENCE [LARGE SCALE GENOMIC DNA]</scope>
    <source>
        <strain evidence="4 5">NCTC12360</strain>
    </source>
</reference>
<keyword evidence="1" id="KW-0805">Transcription regulation</keyword>
<proteinExistence type="predicted"/>
<dbReference type="OrthoDB" id="2194934at2"/>
<evidence type="ECO:0000256" key="2">
    <source>
        <dbReference type="ARBA" id="ARBA00023163"/>
    </source>
</evidence>